<dbReference type="Proteomes" id="UP001150062">
    <property type="component" value="Unassembled WGS sequence"/>
</dbReference>
<dbReference type="Gene3D" id="3.40.50.410">
    <property type="entry name" value="von Willebrand factor, type A domain"/>
    <property type="match status" value="1"/>
</dbReference>
<feature type="region of interest" description="Disordered" evidence="3">
    <location>
        <begin position="331"/>
        <end position="350"/>
    </location>
</feature>
<dbReference type="InterPro" id="IPR036465">
    <property type="entry name" value="vWFA_dom_sf"/>
</dbReference>
<dbReference type="InterPro" id="IPR027040">
    <property type="entry name" value="PSMD4"/>
</dbReference>
<feature type="compositionally biased region" description="Basic and acidic residues" evidence="3">
    <location>
        <begin position="331"/>
        <end position="342"/>
    </location>
</feature>
<dbReference type="PROSITE" id="PS50330">
    <property type="entry name" value="UIM"/>
    <property type="match status" value="1"/>
</dbReference>
<feature type="compositionally biased region" description="Basic and acidic residues" evidence="3">
    <location>
        <begin position="425"/>
        <end position="451"/>
    </location>
</feature>
<evidence type="ECO:0000256" key="2">
    <source>
        <dbReference type="ARBA" id="ARBA00022942"/>
    </source>
</evidence>
<evidence type="ECO:0000313" key="5">
    <source>
        <dbReference type="EMBL" id="KAJ6243753.1"/>
    </source>
</evidence>
<accession>A0ABQ8YGP4</accession>
<name>A0ABQ8YGP4_9EUKA</name>
<keyword evidence="6" id="KW-1185">Reference proteome</keyword>
<feature type="region of interest" description="Disordered" evidence="3">
    <location>
        <begin position="422"/>
        <end position="451"/>
    </location>
</feature>
<dbReference type="EMBL" id="JAOAOG010000168">
    <property type="protein sequence ID" value="KAJ6243753.1"/>
    <property type="molecule type" value="Genomic_DNA"/>
</dbReference>
<proteinExistence type="inferred from homology"/>
<evidence type="ECO:0000313" key="6">
    <source>
        <dbReference type="Proteomes" id="UP001150062"/>
    </source>
</evidence>
<sequence>MTNETTLIILDDSVDSQKKDFHPSRLFSQLESLEYILETKKTTNTNKIGVLTVSSPKSVLIQPSNEIESIFQKVSDLNASEDKGDYLSVINFAADTLINLQNKQTERRIILFIAGEITNSKEEISNVGLLLKEKSIKVDLICLEDNEQNQEKLQNFLNTLNTDNKSHLLTISPKTEVKVKDQLIQSKIFTEIKNEQVEQVEQTEDEVDEMLRLALEISMMEMDQVEKELNENEKKRKKEEKNKKEKENENENEKEKEKEKEIGKEKEKEIEGKKVDEDEDEGDPILKNIEKLSETDQLKYVIKMSMGGLTEEDMKEIQQKIKKVEEIEKKRELETGEKEKGRNGGKVKGKVMEMEMEMEIQKVIEKKKKIVIEKPLPVPQKDPKVLEVMKNWGFLTDVINQIPGAKSNDEKIKNMWEKILFNKNESNDHQTNEKDQKKDHQTKEIVKENEIKKEKPENLEMVIQKEKEIGIEAKN</sequence>
<dbReference type="SMART" id="SM00726">
    <property type="entry name" value="UIM"/>
    <property type="match status" value="2"/>
</dbReference>
<feature type="domain" description="VWFA" evidence="4">
    <location>
        <begin position="5"/>
        <end position="188"/>
    </location>
</feature>
<dbReference type="PANTHER" id="PTHR10223:SF0">
    <property type="entry name" value="26S PROTEASOME NON-ATPASE REGULATORY SUBUNIT 4"/>
    <property type="match status" value="1"/>
</dbReference>
<dbReference type="PANTHER" id="PTHR10223">
    <property type="entry name" value="26S PROTEASOME NON-ATPASE REGULATORY SUBUNIT 4"/>
    <property type="match status" value="1"/>
</dbReference>
<dbReference type="InterPro" id="IPR002035">
    <property type="entry name" value="VWF_A"/>
</dbReference>
<dbReference type="Pfam" id="PF13519">
    <property type="entry name" value="VWA_2"/>
    <property type="match status" value="1"/>
</dbReference>
<keyword evidence="2 5" id="KW-0647">Proteasome</keyword>
<evidence type="ECO:0000256" key="1">
    <source>
        <dbReference type="ARBA" id="ARBA00005574"/>
    </source>
</evidence>
<dbReference type="PROSITE" id="PS50234">
    <property type="entry name" value="VWFA"/>
    <property type="match status" value="1"/>
</dbReference>
<dbReference type="GO" id="GO:0000502">
    <property type="term" value="C:proteasome complex"/>
    <property type="evidence" value="ECO:0007669"/>
    <property type="project" value="UniProtKB-KW"/>
</dbReference>
<gene>
    <name evidence="5" type="ORF">M0813_22194</name>
</gene>
<comment type="caution">
    <text evidence="5">The sequence shown here is derived from an EMBL/GenBank/DDBJ whole genome shotgun (WGS) entry which is preliminary data.</text>
</comment>
<dbReference type="InterPro" id="IPR003903">
    <property type="entry name" value="UIM_dom"/>
</dbReference>
<reference evidence="5" key="1">
    <citation type="submission" date="2022-08" db="EMBL/GenBank/DDBJ databases">
        <title>Novel sulfate-reducing endosymbionts in the free-living metamonad Anaeramoeba.</title>
        <authorList>
            <person name="Jerlstrom-Hultqvist J."/>
            <person name="Cepicka I."/>
            <person name="Gallot-Lavallee L."/>
            <person name="Salas-Leiva D."/>
            <person name="Curtis B.A."/>
            <person name="Zahonova K."/>
            <person name="Pipaliya S."/>
            <person name="Dacks J."/>
            <person name="Roger A.J."/>
        </authorList>
    </citation>
    <scope>NUCLEOTIDE SEQUENCE</scope>
    <source>
        <strain evidence="5">Schooner1</strain>
    </source>
</reference>
<dbReference type="SUPFAM" id="SSF53300">
    <property type="entry name" value="vWA-like"/>
    <property type="match status" value="1"/>
</dbReference>
<protein>
    <submittedName>
        <fullName evidence="5">26s proteasome non-atpase regulatory subunit 4</fullName>
    </submittedName>
</protein>
<evidence type="ECO:0000259" key="4">
    <source>
        <dbReference type="PROSITE" id="PS50234"/>
    </source>
</evidence>
<feature type="compositionally biased region" description="Basic and acidic residues" evidence="3">
    <location>
        <begin position="227"/>
        <end position="276"/>
    </location>
</feature>
<comment type="similarity">
    <text evidence="1">Belongs to the proteasome subunit S5A family.</text>
</comment>
<evidence type="ECO:0000256" key="3">
    <source>
        <dbReference type="SAM" id="MobiDB-lite"/>
    </source>
</evidence>
<feature type="region of interest" description="Disordered" evidence="3">
    <location>
        <begin position="227"/>
        <end position="282"/>
    </location>
</feature>
<organism evidence="5 6">
    <name type="scientific">Anaeramoeba flamelloides</name>
    <dbReference type="NCBI Taxonomy" id="1746091"/>
    <lineage>
        <taxon>Eukaryota</taxon>
        <taxon>Metamonada</taxon>
        <taxon>Anaeramoebidae</taxon>
        <taxon>Anaeramoeba</taxon>
    </lineage>
</organism>